<gene>
    <name evidence="1" type="ORF">F2P81_018939</name>
</gene>
<accession>A0A6A4SFY8</accession>
<dbReference type="EMBL" id="VEVO01000016">
    <property type="protein sequence ID" value="KAF0029834.1"/>
    <property type="molecule type" value="Genomic_DNA"/>
</dbReference>
<protein>
    <submittedName>
        <fullName evidence="1">Uncharacterized protein</fullName>
    </submittedName>
</protein>
<dbReference type="AlphaFoldDB" id="A0A6A4SFY8"/>
<evidence type="ECO:0000313" key="2">
    <source>
        <dbReference type="Proteomes" id="UP000438429"/>
    </source>
</evidence>
<proteinExistence type="predicted"/>
<organism evidence="1 2">
    <name type="scientific">Scophthalmus maximus</name>
    <name type="common">Turbot</name>
    <name type="synonym">Psetta maxima</name>
    <dbReference type="NCBI Taxonomy" id="52904"/>
    <lineage>
        <taxon>Eukaryota</taxon>
        <taxon>Metazoa</taxon>
        <taxon>Chordata</taxon>
        <taxon>Craniata</taxon>
        <taxon>Vertebrata</taxon>
        <taxon>Euteleostomi</taxon>
        <taxon>Actinopterygii</taxon>
        <taxon>Neopterygii</taxon>
        <taxon>Teleostei</taxon>
        <taxon>Neoteleostei</taxon>
        <taxon>Acanthomorphata</taxon>
        <taxon>Carangaria</taxon>
        <taxon>Pleuronectiformes</taxon>
        <taxon>Pleuronectoidei</taxon>
        <taxon>Scophthalmidae</taxon>
        <taxon>Scophthalmus</taxon>
    </lineage>
</organism>
<comment type="caution">
    <text evidence="1">The sequence shown here is derived from an EMBL/GenBank/DDBJ whole genome shotgun (WGS) entry which is preliminary data.</text>
</comment>
<name>A0A6A4SFY8_SCOMX</name>
<sequence length="290" mass="32790">MLRRAVRFTPVPPDCLRGLLQMLQMSRMSSSCSSRGLLSTRTCDRLCVVVFHSEISVSRNDDDNELLESDSRINNNDEEENFSGHSFLCGIISNNHVQKQKRKKIMSQTRSSPPGAQSTTVTLSDISYFARTTVTPAVHRNSDLTPPLQHRSTLHTSYFIRPRPTGTTVVKHNPARVRGTERCRGWFCPGSAPDSRNFLPDTTAAFELELTRLERKGYWLRCSWDEEGIRRETENIPADALTGESIECACRADGSLLQNGSGRRDDCEEAEEEERKGKHLVVDTSFLLRR</sequence>
<evidence type="ECO:0000313" key="1">
    <source>
        <dbReference type="EMBL" id="KAF0029834.1"/>
    </source>
</evidence>
<dbReference type="Proteomes" id="UP000438429">
    <property type="component" value="Unassembled WGS sequence"/>
</dbReference>
<reference evidence="1 2" key="1">
    <citation type="submission" date="2019-06" db="EMBL/GenBank/DDBJ databases">
        <title>Draft genomes of female and male turbot (Scophthalmus maximus).</title>
        <authorList>
            <person name="Xu H."/>
            <person name="Xu X.-W."/>
            <person name="Shao C."/>
            <person name="Chen S."/>
        </authorList>
    </citation>
    <scope>NUCLEOTIDE SEQUENCE [LARGE SCALE GENOMIC DNA]</scope>
    <source>
        <strain evidence="1">Ysfricsl-2016a</strain>
        <tissue evidence="1">Blood</tissue>
    </source>
</reference>